<dbReference type="InterPro" id="IPR002816">
    <property type="entry name" value="TraB/PrgY/GumN_fam"/>
</dbReference>
<accession>A0ABN6FR10</accession>
<name>A0ABN6FR10_9GAMM</name>
<protein>
    <submittedName>
        <fullName evidence="2">GumN protein</fullName>
    </submittedName>
</protein>
<gene>
    <name evidence="2" type="primary">gumN</name>
    <name evidence="2" type="ORF">LYSCAS_11200</name>
</gene>
<dbReference type="RefSeq" id="WP_213436563.1">
    <property type="nucleotide sequence ID" value="NZ_AP024545.1"/>
</dbReference>
<dbReference type="Proteomes" id="UP000681317">
    <property type="component" value="Chromosome"/>
</dbReference>
<proteinExistence type="predicted"/>
<reference evidence="2 3" key="1">
    <citation type="submission" date="2021-03" db="EMBL/GenBank/DDBJ databases">
        <title>Complete Genome Sequences of Two Lysobacter Strains Isolated from Sea Water (Lysobacter caseinilyticus) and Soil (Lysobacter helvus) in South Korea.</title>
        <authorList>
            <person name="Watanabe Y."/>
            <person name="Arakawa K."/>
        </authorList>
    </citation>
    <scope>NUCLEOTIDE SEQUENCE [LARGE SCALE GENOMIC DNA]</scope>
    <source>
        <strain evidence="2 3">KVB24</strain>
    </source>
</reference>
<evidence type="ECO:0000256" key="1">
    <source>
        <dbReference type="SAM" id="SignalP"/>
    </source>
</evidence>
<evidence type="ECO:0000313" key="3">
    <source>
        <dbReference type="Proteomes" id="UP000681317"/>
    </source>
</evidence>
<sequence length="341" mass="37382">MATRRVKWIVWCGLLASVSAGAQGQHAPVAAPAPAALPAVTVRALPQAVPVWEFERNGKTLRILGTLSPALPDKQLPKEAITREVARAQAVLTPIGLRITANPGLFQMALMLPGMRKVDYNPDDKTLADILPPADLARWNALRDAFLKGDRNADRFRPVVASDKLFEAAAKRTGLTASHTIERAVFDIAKDRDIPIESAAYNLTLDKPREALKAYNASTMDDVACLRMVMGRVERELPTLADRADAWAVGDLETLRTLPVQDHFLTCMKPWLDSAVAKFVDLKDVEAKVDDTWHAMVLKSLAKHDRVLALVPIDRMLDNTALADRLAREGFKLVSAPTPAP</sequence>
<dbReference type="EMBL" id="AP024545">
    <property type="protein sequence ID" value="BCT92096.1"/>
    <property type="molecule type" value="Genomic_DNA"/>
</dbReference>
<feature type="chain" id="PRO_5046098259" evidence="1">
    <location>
        <begin position="23"/>
        <end position="341"/>
    </location>
</feature>
<dbReference type="Pfam" id="PF01963">
    <property type="entry name" value="TraB_PrgY_gumN"/>
    <property type="match status" value="1"/>
</dbReference>
<keyword evidence="1" id="KW-0732">Signal</keyword>
<evidence type="ECO:0000313" key="2">
    <source>
        <dbReference type="EMBL" id="BCT92096.1"/>
    </source>
</evidence>
<keyword evidence="3" id="KW-1185">Reference proteome</keyword>
<dbReference type="CDD" id="cd14788">
    <property type="entry name" value="GumN"/>
    <property type="match status" value="1"/>
</dbReference>
<organism evidence="2 3">
    <name type="scientific">Noviluteimonas caseinilytica</name>
    <dbReference type="NCBI Taxonomy" id="2675101"/>
    <lineage>
        <taxon>Bacteria</taxon>
        <taxon>Pseudomonadati</taxon>
        <taxon>Pseudomonadota</taxon>
        <taxon>Gammaproteobacteria</taxon>
        <taxon>Lysobacterales</taxon>
        <taxon>Lysobacteraceae</taxon>
        <taxon>Noviluteimonas</taxon>
    </lineage>
</organism>
<feature type="signal peptide" evidence="1">
    <location>
        <begin position="1"/>
        <end position="22"/>
    </location>
</feature>